<comment type="caution">
    <text evidence="1">The sequence shown here is derived from an EMBL/GenBank/DDBJ whole genome shotgun (WGS) entry which is preliminary data.</text>
</comment>
<organism evidence="1">
    <name type="scientific">marine sediment metagenome</name>
    <dbReference type="NCBI Taxonomy" id="412755"/>
    <lineage>
        <taxon>unclassified sequences</taxon>
        <taxon>metagenomes</taxon>
        <taxon>ecological metagenomes</taxon>
    </lineage>
</organism>
<gene>
    <name evidence="1" type="ORF">LCGC14_3061130</name>
</gene>
<dbReference type="EMBL" id="LAZR01064820">
    <property type="protein sequence ID" value="KKK56777.1"/>
    <property type="molecule type" value="Genomic_DNA"/>
</dbReference>
<name>A0A0F8WIS6_9ZZZZ</name>
<sequence>MPAMKNDDLALPLLLIGAAVLVTALALPGFLRLFRPFRESLQGEPRSPVLSEVEGSGAR</sequence>
<dbReference type="AlphaFoldDB" id="A0A0F8WIS6"/>
<accession>A0A0F8WIS6</accession>
<evidence type="ECO:0000313" key="1">
    <source>
        <dbReference type="EMBL" id="KKK56777.1"/>
    </source>
</evidence>
<reference evidence="1" key="1">
    <citation type="journal article" date="2015" name="Nature">
        <title>Complex archaea that bridge the gap between prokaryotes and eukaryotes.</title>
        <authorList>
            <person name="Spang A."/>
            <person name="Saw J.H."/>
            <person name="Jorgensen S.L."/>
            <person name="Zaremba-Niedzwiedzka K."/>
            <person name="Martijn J."/>
            <person name="Lind A.E."/>
            <person name="van Eijk R."/>
            <person name="Schleper C."/>
            <person name="Guy L."/>
            <person name="Ettema T.J."/>
        </authorList>
    </citation>
    <scope>NUCLEOTIDE SEQUENCE</scope>
</reference>
<proteinExistence type="predicted"/>
<protein>
    <submittedName>
        <fullName evidence="1">Uncharacterized protein</fullName>
    </submittedName>
</protein>